<sequence length="132" mass="15280">MLTEEDLQFIKDTREEVIANRTVDIIVTFATEGKENPFTGEVSSVEYDKTLRSVVTDRTSRVAAQDRIYQGEYIEQGDLWFSIDIDEFSAEDKPRDMKYVIHDGLKYSVSSHDPKGIGEMVTRWEFVGKRVY</sequence>
<evidence type="ECO:0000313" key="2">
    <source>
        <dbReference type="Proteomes" id="UP000277108"/>
    </source>
</evidence>
<reference evidence="1 2" key="1">
    <citation type="submission" date="2018-11" db="EMBL/GenBank/DDBJ databases">
        <title>Genomic Encyclopedia of Type Strains, Phase IV (KMG-IV): sequencing the most valuable type-strain genomes for metagenomic binning, comparative biology and taxonomic classification.</title>
        <authorList>
            <person name="Goeker M."/>
        </authorList>
    </citation>
    <scope>NUCLEOTIDE SEQUENCE [LARGE SCALE GENOMIC DNA]</scope>
    <source>
        <strain evidence="1 2">DSM 29158</strain>
    </source>
</reference>
<comment type="caution">
    <text evidence="1">The sequence shown here is derived from an EMBL/GenBank/DDBJ whole genome shotgun (WGS) entry which is preliminary data.</text>
</comment>
<gene>
    <name evidence="1" type="ORF">EDD62_1695</name>
</gene>
<dbReference type="AlphaFoldDB" id="A0A3N5C8F4"/>
<protein>
    <submittedName>
        <fullName evidence="1">Uncharacterized protein</fullName>
    </submittedName>
</protein>
<accession>A0A3N5C8F4</accession>
<dbReference type="EMBL" id="RKRK01000006">
    <property type="protein sequence ID" value="RPF54735.1"/>
    <property type="molecule type" value="Genomic_DNA"/>
</dbReference>
<organism evidence="1 2">
    <name type="scientific">Abyssicoccus albus</name>
    <dbReference type="NCBI Taxonomy" id="1817405"/>
    <lineage>
        <taxon>Bacteria</taxon>
        <taxon>Bacillati</taxon>
        <taxon>Bacillota</taxon>
        <taxon>Bacilli</taxon>
        <taxon>Bacillales</taxon>
        <taxon>Abyssicoccaceae</taxon>
    </lineage>
</organism>
<name>A0A3N5C8F4_9BACL</name>
<dbReference type="Proteomes" id="UP000277108">
    <property type="component" value="Unassembled WGS sequence"/>
</dbReference>
<keyword evidence="2" id="KW-1185">Reference proteome</keyword>
<dbReference type="RefSeq" id="WP_148086848.1">
    <property type="nucleotide sequence ID" value="NZ_RKRK01000006.1"/>
</dbReference>
<proteinExistence type="predicted"/>
<evidence type="ECO:0000313" key="1">
    <source>
        <dbReference type="EMBL" id="RPF54735.1"/>
    </source>
</evidence>
<dbReference type="OrthoDB" id="2919781at2"/>